<evidence type="ECO:0000313" key="1">
    <source>
        <dbReference type="EMBL" id="KIM68392.1"/>
    </source>
</evidence>
<dbReference type="EMBL" id="KN822009">
    <property type="protein sequence ID" value="KIM68392.1"/>
    <property type="molecule type" value="Genomic_DNA"/>
</dbReference>
<reference evidence="2" key="2">
    <citation type="submission" date="2015-01" db="EMBL/GenBank/DDBJ databases">
        <title>Evolutionary Origins and Diversification of the Mycorrhizal Mutualists.</title>
        <authorList>
            <consortium name="DOE Joint Genome Institute"/>
            <consortium name="Mycorrhizal Genomics Consortium"/>
            <person name="Kohler A."/>
            <person name="Kuo A."/>
            <person name="Nagy L.G."/>
            <person name="Floudas D."/>
            <person name="Copeland A."/>
            <person name="Barry K.W."/>
            <person name="Cichocki N."/>
            <person name="Veneault-Fourrey C."/>
            <person name="LaButti K."/>
            <person name="Lindquist E.A."/>
            <person name="Lipzen A."/>
            <person name="Lundell T."/>
            <person name="Morin E."/>
            <person name="Murat C."/>
            <person name="Riley R."/>
            <person name="Ohm R."/>
            <person name="Sun H."/>
            <person name="Tunlid A."/>
            <person name="Henrissat B."/>
            <person name="Grigoriev I.V."/>
            <person name="Hibbett D.S."/>
            <person name="Martin F."/>
        </authorList>
    </citation>
    <scope>NUCLEOTIDE SEQUENCE [LARGE SCALE GENOMIC DNA]</scope>
    <source>
        <strain evidence="2">Foug A</strain>
    </source>
</reference>
<sequence>MVFIVSLLGPSTHVMTSVRSSPSCGCSIIYVLLSHPLHPAELNSSDASNAFASIMSC</sequence>
<dbReference type="AlphaFoldDB" id="A0A0C3ATV5"/>
<protein>
    <submittedName>
        <fullName evidence="1">Uncharacterized protein</fullName>
    </submittedName>
</protein>
<dbReference type="HOGENOM" id="CLU_2997804_0_0_1"/>
<accession>A0A0C3ATV5</accession>
<organism evidence="1 2">
    <name type="scientific">Scleroderma citrinum Foug A</name>
    <dbReference type="NCBI Taxonomy" id="1036808"/>
    <lineage>
        <taxon>Eukaryota</taxon>
        <taxon>Fungi</taxon>
        <taxon>Dikarya</taxon>
        <taxon>Basidiomycota</taxon>
        <taxon>Agaricomycotina</taxon>
        <taxon>Agaricomycetes</taxon>
        <taxon>Agaricomycetidae</taxon>
        <taxon>Boletales</taxon>
        <taxon>Sclerodermatineae</taxon>
        <taxon>Sclerodermataceae</taxon>
        <taxon>Scleroderma</taxon>
    </lineage>
</organism>
<evidence type="ECO:0000313" key="2">
    <source>
        <dbReference type="Proteomes" id="UP000053989"/>
    </source>
</evidence>
<keyword evidence="2" id="KW-1185">Reference proteome</keyword>
<reference evidence="1 2" key="1">
    <citation type="submission" date="2014-04" db="EMBL/GenBank/DDBJ databases">
        <authorList>
            <consortium name="DOE Joint Genome Institute"/>
            <person name="Kuo A."/>
            <person name="Kohler A."/>
            <person name="Nagy L.G."/>
            <person name="Floudas D."/>
            <person name="Copeland A."/>
            <person name="Barry K.W."/>
            <person name="Cichocki N."/>
            <person name="Veneault-Fourrey C."/>
            <person name="LaButti K."/>
            <person name="Lindquist E.A."/>
            <person name="Lipzen A."/>
            <person name="Lundell T."/>
            <person name="Morin E."/>
            <person name="Murat C."/>
            <person name="Sun H."/>
            <person name="Tunlid A."/>
            <person name="Henrissat B."/>
            <person name="Grigoriev I.V."/>
            <person name="Hibbett D.S."/>
            <person name="Martin F."/>
            <person name="Nordberg H.P."/>
            <person name="Cantor M.N."/>
            <person name="Hua S.X."/>
        </authorList>
    </citation>
    <scope>NUCLEOTIDE SEQUENCE [LARGE SCALE GENOMIC DNA]</scope>
    <source>
        <strain evidence="1 2">Foug A</strain>
    </source>
</reference>
<dbReference type="Proteomes" id="UP000053989">
    <property type="component" value="Unassembled WGS sequence"/>
</dbReference>
<name>A0A0C3ATV5_9AGAM</name>
<gene>
    <name evidence="1" type="ORF">SCLCIDRAFT_1209216</name>
</gene>
<dbReference type="InParanoid" id="A0A0C3ATV5"/>
<proteinExistence type="predicted"/>